<keyword evidence="3" id="KW-1185">Reference proteome</keyword>
<comment type="caution">
    <text evidence="2">The sequence shown here is derived from an EMBL/GenBank/DDBJ whole genome shotgun (WGS) entry which is preliminary data.</text>
</comment>
<sequence length="128" mass="14805">MTEMEVKAKNFLAASIRQSADLERLTSVKDTQTYRKVKEKILFYNPTLDDKVDLKFIETMVQKHLKYKRRSIRQRNPQLQTATDKETEEAEELDEGSKVKLIDNDKFVASGRIESAVTSIRISETPPL</sequence>
<dbReference type="Proteomes" id="UP001347796">
    <property type="component" value="Unassembled WGS sequence"/>
</dbReference>
<feature type="region of interest" description="Disordered" evidence="1">
    <location>
        <begin position="72"/>
        <end position="95"/>
    </location>
</feature>
<evidence type="ECO:0000256" key="1">
    <source>
        <dbReference type="SAM" id="MobiDB-lite"/>
    </source>
</evidence>
<gene>
    <name evidence="2" type="ORF">SNE40_005110</name>
</gene>
<evidence type="ECO:0000313" key="2">
    <source>
        <dbReference type="EMBL" id="KAK6189065.1"/>
    </source>
</evidence>
<proteinExistence type="predicted"/>
<protein>
    <submittedName>
        <fullName evidence="2">Uncharacterized protein</fullName>
    </submittedName>
</protein>
<organism evidence="2 3">
    <name type="scientific">Patella caerulea</name>
    <name type="common">Rayed Mediterranean limpet</name>
    <dbReference type="NCBI Taxonomy" id="87958"/>
    <lineage>
        <taxon>Eukaryota</taxon>
        <taxon>Metazoa</taxon>
        <taxon>Spiralia</taxon>
        <taxon>Lophotrochozoa</taxon>
        <taxon>Mollusca</taxon>
        <taxon>Gastropoda</taxon>
        <taxon>Patellogastropoda</taxon>
        <taxon>Patelloidea</taxon>
        <taxon>Patellidae</taxon>
        <taxon>Patella</taxon>
    </lineage>
</organism>
<evidence type="ECO:0000313" key="3">
    <source>
        <dbReference type="Proteomes" id="UP001347796"/>
    </source>
</evidence>
<reference evidence="2 3" key="1">
    <citation type="submission" date="2024-01" db="EMBL/GenBank/DDBJ databases">
        <title>The genome of the rayed Mediterranean limpet Patella caerulea (Linnaeus, 1758).</title>
        <authorList>
            <person name="Anh-Thu Weber A."/>
            <person name="Halstead-Nussloch G."/>
        </authorList>
    </citation>
    <scope>NUCLEOTIDE SEQUENCE [LARGE SCALE GENOMIC DNA]</scope>
    <source>
        <strain evidence="2">AATW-2023a</strain>
        <tissue evidence="2">Whole specimen</tissue>
    </source>
</reference>
<name>A0AAN8KAU4_PATCE</name>
<accession>A0AAN8KAU4</accession>
<dbReference type="EMBL" id="JAZGQO010000003">
    <property type="protein sequence ID" value="KAK6189065.1"/>
    <property type="molecule type" value="Genomic_DNA"/>
</dbReference>
<dbReference type="AlphaFoldDB" id="A0AAN8KAU4"/>